<dbReference type="Proteomes" id="UP001500655">
    <property type="component" value="Unassembled WGS sequence"/>
</dbReference>
<accession>A0ABN2JWZ1</accession>
<name>A0ABN2JWZ1_9ACTN</name>
<sequence length="78" mass="8767">MRVLLEPVRHVLVPLLPGDRYVAARLRCHAAMVGIPRAAAPRLSVAASTPRADDRVLRTGDRHLRRRHRRHRAGTVVP</sequence>
<proteinExistence type="predicted"/>
<dbReference type="EMBL" id="BAAALS010000004">
    <property type="protein sequence ID" value="GAA1741881.1"/>
    <property type="molecule type" value="Genomic_DNA"/>
</dbReference>
<organism evidence="1 2">
    <name type="scientific">Luedemannella helvata</name>
    <dbReference type="NCBI Taxonomy" id="349315"/>
    <lineage>
        <taxon>Bacteria</taxon>
        <taxon>Bacillati</taxon>
        <taxon>Actinomycetota</taxon>
        <taxon>Actinomycetes</taxon>
        <taxon>Micromonosporales</taxon>
        <taxon>Micromonosporaceae</taxon>
        <taxon>Luedemannella</taxon>
    </lineage>
</organism>
<gene>
    <name evidence="1" type="ORF">GCM10009681_10810</name>
</gene>
<keyword evidence="2" id="KW-1185">Reference proteome</keyword>
<evidence type="ECO:0008006" key="3">
    <source>
        <dbReference type="Google" id="ProtNLM"/>
    </source>
</evidence>
<evidence type="ECO:0000313" key="2">
    <source>
        <dbReference type="Proteomes" id="UP001500655"/>
    </source>
</evidence>
<reference evidence="1 2" key="1">
    <citation type="journal article" date="2019" name="Int. J. Syst. Evol. Microbiol.">
        <title>The Global Catalogue of Microorganisms (GCM) 10K type strain sequencing project: providing services to taxonomists for standard genome sequencing and annotation.</title>
        <authorList>
            <consortium name="The Broad Institute Genomics Platform"/>
            <consortium name="The Broad Institute Genome Sequencing Center for Infectious Disease"/>
            <person name="Wu L."/>
            <person name="Ma J."/>
        </authorList>
    </citation>
    <scope>NUCLEOTIDE SEQUENCE [LARGE SCALE GENOMIC DNA]</scope>
    <source>
        <strain evidence="1 2">JCM 13249</strain>
    </source>
</reference>
<evidence type="ECO:0000313" key="1">
    <source>
        <dbReference type="EMBL" id="GAA1741881.1"/>
    </source>
</evidence>
<protein>
    <recommendedName>
        <fullName evidence="3">Secreted protein</fullName>
    </recommendedName>
</protein>
<comment type="caution">
    <text evidence="1">The sequence shown here is derived from an EMBL/GenBank/DDBJ whole genome shotgun (WGS) entry which is preliminary data.</text>
</comment>